<evidence type="ECO:0000256" key="1">
    <source>
        <dbReference type="ARBA" id="ARBA00004141"/>
    </source>
</evidence>
<keyword evidence="2" id="KW-0813">Transport</keyword>
<feature type="transmembrane region" description="Helical" evidence="7">
    <location>
        <begin position="439"/>
        <end position="458"/>
    </location>
</feature>
<gene>
    <name evidence="9" type="ORF">GII31_02500</name>
</gene>
<feature type="transmembrane region" description="Helical" evidence="7">
    <location>
        <begin position="54"/>
        <end position="74"/>
    </location>
</feature>
<evidence type="ECO:0000259" key="8">
    <source>
        <dbReference type="Pfam" id="PF03600"/>
    </source>
</evidence>
<keyword evidence="10" id="KW-1185">Reference proteome</keyword>
<feature type="transmembrane region" description="Helical" evidence="7">
    <location>
        <begin position="27"/>
        <end position="47"/>
    </location>
</feature>
<dbReference type="Pfam" id="PF03600">
    <property type="entry name" value="CitMHS"/>
    <property type="match status" value="1"/>
</dbReference>
<proteinExistence type="predicted"/>
<evidence type="ECO:0000256" key="3">
    <source>
        <dbReference type="ARBA" id="ARBA00022692"/>
    </source>
</evidence>
<reference evidence="9" key="1">
    <citation type="journal article" date="2021" name="Nat. Microbiol.">
        <title>Cocultivation of an ultrasmall environmental parasitic bacterium with lytic ability against bacteria associated with wastewater foams.</title>
        <authorList>
            <person name="Batinovic S."/>
            <person name="Rose J.J.A."/>
            <person name="Ratcliffe J."/>
            <person name="Seviour R.J."/>
            <person name="Petrovski S."/>
        </authorList>
    </citation>
    <scope>NUCLEOTIDE SEQUENCE</scope>
    <source>
        <strain evidence="9">CON9</strain>
    </source>
</reference>
<name>A0ABX6IF56_9ACTN</name>
<feature type="transmembrane region" description="Helical" evidence="7">
    <location>
        <begin position="531"/>
        <end position="554"/>
    </location>
</feature>
<evidence type="ECO:0000256" key="6">
    <source>
        <dbReference type="ARBA" id="ARBA00023136"/>
    </source>
</evidence>
<sequence length="555" mass="57966">MAIVAAVLLIATLVVMTSGRVPAVLALIVALMLAGVIGIATPAQLLGGLSNSGVVTIAAMLVIAKGVLSTGVVSRVTFRLLSEVSSPTRMLVRLIPPVGVISSLINTTPIVAMLIPATKEVQQRAGIPARSVLLPVAHATTLAGSTTLIGTSSNLIIAGFAASAGVHLNMFSFVPIALPVALVGWLAVILLSRRLLTGRPRNKERELAWRAEIPVSGNAVGIGRSAMQIGMHKTAEFELIEIRRWGQPVDVDSPIEGGDLLVYRATELGVRMLWGSPRFGLAPLRLFAVTIGTENPGTVRDLQDDEDLLVVAAETHRRFRDTPARPGTVCYVSVASSEVLEKHEFVSLWQNVAGKAPQPGKTWVAMSILVGVIVAASFSLVDVSLAAGCGATLMVLGGVLTPRSAVRALDWNILAIIAGSIGLGVIVVESGLAEHISDAILSLGSGNVALIVAVLAIGTTVLTNAVTNAAAASILTPVALTIAAAADLSPVLLLTLIGTCISFTFINPYSHQSNLMVMEPGKYTTGTFVRFGIPITLICLVTVFLVAWPLLAYWD</sequence>
<feature type="transmembrane region" description="Helical" evidence="7">
    <location>
        <begin position="168"/>
        <end position="191"/>
    </location>
</feature>
<feature type="transmembrane region" description="Helical" evidence="7">
    <location>
        <begin position="362"/>
        <end position="379"/>
    </location>
</feature>
<dbReference type="PANTHER" id="PTHR43652:SF2">
    <property type="entry name" value="BASIC AMINO ACID ANTIPORTER YFCC-RELATED"/>
    <property type="match status" value="1"/>
</dbReference>
<feature type="transmembrane region" description="Helical" evidence="7">
    <location>
        <begin position="94"/>
        <end position="115"/>
    </location>
</feature>
<evidence type="ECO:0000256" key="7">
    <source>
        <dbReference type="SAM" id="Phobius"/>
    </source>
</evidence>
<keyword evidence="6 7" id="KW-0472">Membrane</keyword>
<evidence type="ECO:0000256" key="2">
    <source>
        <dbReference type="ARBA" id="ARBA00022448"/>
    </source>
</evidence>
<comment type="subcellular location">
    <subcellularLocation>
        <location evidence="1">Membrane</location>
        <topology evidence="1">Multi-pass membrane protein</topology>
    </subcellularLocation>
</comment>
<evidence type="ECO:0000313" key="9">
    <source>
        <dbReference type="EMBL" id="QHN33943.1"/>
    </source>
</evidence>
<keyword evidence="5 7" id="KW-1133">Transmembrane helix</keyword>
<dbReference type="InterPro" id="IPR051679">
    <property type="entry name" value="DASS-Related_Transporters"/>
</dbReference>
<protein>
    <recommendedName>
        <fullName evidence="8">Citrate transporter-like domain-containing protein</fullName>
    </recommendedName>
</protein>
<dbReference type="PANTHER" id="PTHR43652">
    <property type="entry name" value="BASIC AMINO ACID ANTIPORTER YFCC-RELATED"/>
    <property type="match status" value="1"/>
</dbReference>
<organism evidence="9 10">
    <name type="scientific">Gordonia pseudamarae</name>
    <dbReference type="NCBI Taxonomy" id="2831662"/>
    <lineage>
        <taxon>Bacteria</taxon>
        <taxon>Bacillati</taxon>
        <taxon>Actinomycetota</taxon>
        <taxon>Actinomycetes</taxon>
        <taxon>Mycobacteriales</taxon>
        <taxon>Gordoniaceae</taxon>
        <taxon>Gordonia</taxon>
    </lineage>
</organism>
<evidence type="ECO:0000313" key="10">
    <source>
        <dbReference type="Proteomes" id="UP001059836"/>
    </source>
</evidence>
<feature type="domain" description="Citrate transporter-like" evidence="8">
    <location>
        <begin position="14"/>
        <end position="497"/>
    </location>
</feature>
<dbReference type="RefSeq" id="WP_213246501.1">
    <property type="nucleotide sequence ID" value="NZ_CP045806.1"/>
</dbReference>
<feature type="transmembrane region" description="Helical" evidence="7">
    <location>
        <begin position="413"/>
        <end position="433"/>
    </location>
</feature>
<keyword evidence="3 7" id="KW-0812">Transmembrane</keyword>
<dbReference type="EMBL" id="CP045809">
    <property type="protein sequence ID" value="QHN33943.1"/>
    <property type="molecule type" value="Genomic_DNA"/>
</dbReference>
<keyword evidence="4" id="KW-0677">Repeat</keyword>
<evidence type="ECO:0000256" key="5">
    <source>
        <dbReference type="ARBA" id="ARBA00022989"/>
    </source>
</evidence>
<accession>A0ABX6IF56</accession>
<feature type="transmembrane region" description="Helical" evidence="7">
    <location>
        <begin position="491"/>
        <end position="510"/>
    </location>
</feature>
<dbReference type="Proteomes" id="UP001059836">
    <property type="component" value="Chromosome"/>
</dbReference>
<evidence type="ECO:0000256" key="4">
    <source>
        <dbReference type="ARBA" id="ARBA00022737"/>
    </source>
</evidence>
<dbReference type="InterPro" id="IPR004680">
    <property type="entry name" value="Cit_transptr-like_dom"/>
</dbReference>